<evidence type="ECO:0000256" key="1">
    <source>
        <dbReference type="SAM" id="MobiDB-lite"/>
    </source>
</evidence>
<organism evidence="2 3">
    <name type="scientific">Alloalcanivorax xenomutans</name>
    <dbReference type="NCBI Taxonomy" id="1094342"/>
    <lineage>
        <taxon>Bacteria</taxon>
        <taxon>Pseudomonadati</taxon>
        <taxon>Pseudomonadota</taxon>
        <taxon>Gammaproteobacteria</taxon>
        <taxon>Oceanospirillales</taxon>
        <taxon>Alcanivoracaceae</taxon>
        <taxon>Alloalcanivorax</taxon>
    </lineage>
</organism>
<dbReference type="Proteomes" id="UP001107961">
    <property type="component" value="Unassembled WGS sequence"/>
</dbReference>
<evidence type="ECO:0000313" key="2">
    <source>
        <dbReference type="EMBL" id="MCE7511002.1"/>
    </source>
</evidence>
<dbReference type="InterPro" id="IPR021207">
    <property type="entry name" value="Integr_conj_element_PFL4705"/>
</dbReference>
<sequence>MLKSNGLLKILLPFLVIVVLVIVIRGCNSDDTPDAAASGASEQKDASLTLTDDEIQALGIEGDTPRDTVATLVGEMRAMRKELDDTRAESQKLREQNAQLSERAGNVDSAIQSALREERRREAEKDQSLLRTFEDKIDTLRHYTDQGTGQGADEELPVGLGLGDGGLRNGSLGAAGTGTPGLVWIHPADARTDEKTGESVFPSAFSFSGSVSDTATGGVKALSRTADSVESRIKGKADPNTVRPVYTIPQNSTLTGSVAMTALLGRVPIDGTVNDPYPFRVIVGKENLTANGIEIPEVRGAILAGTTTGDWTLSCVRGQVDSITFVFDDGTVRTVPTPDDPDDGNSSSKKNGIGTLSTPHGLPCIPGERKTNAREFLLTTFLMAGAEGAADGIAMGETSTQMDTNGAFTALTGNADKFILGRSASEGLSETRKWIQERFGQTFDAVYVPPGQPVSVLIDVPLPIDYETEGRKVHYAQSSWSQPSLD</sequence>
<feature type="compositionally biased region" description="Polar residues" evidence="1">
    <location>
        <begin position="345"/>
        <end position="358"/>
    </location>
</feature>
<dbReference type="RefSeq" id="WP_163128061.1">
    <property type="nucleotide sequence ID" value="NZ_JAJVKT010000036.1"/>
</dbReference>
<evidence type="ECO:0000313" key="3">
    <source>
        <dbReference type="Proteomes" id="UP001107961"/>
    </source>
</evidence>
<feature type="compositionally biased region" description="Basic and acidic residues" evidence="1">
    <location>
        <begin position="81"/>
        <end position="95"/>
    </location>
</feature>
<accession>A0A9Q3WA45</accession>
<feature type="region of interest" description="Disordered" evidence="1">
    <location>
        <begin position="81"/>
        <end position="108"/>
    </location>
</feature>
<name>A0A9Q3WA45_9GAMM</name>
<feature type="region of interest" description="Disordered" evidence="1">
    <location>
        <begin position="330"/>
        <end position="367"/>
    </location>
</feature>
<protein>
    <submittedName>
        <fullName evidence="2">TIGR03752 family integrating conjugative element protein</fullName>
    </submittedName>
</protein>
<dbReference type="AlphaFoldDB" id="A0A9Q3WA45"/>
<comment type="caution">
    <text evidence="2">The sequence shown here is derived from an EMBL/GenBank/DDBJ whole genome shotgun (WGS) entry which is preliminary data.</text>
</comment>
<reference evidence="2" key="1">
    <citation type="submission" date="2022-01" db="EMBL/GenBank/DDBJ databases">
        <authorList>
            <person name="Karlyshev A.V."/>
            <person name="Jaspars M."/>
        </authorList>
    </citation>
    <scope>NUCLEOTIDE SEQUENCE</scope>
    <source>
        <strain evidence="2">AGSA3-2</strain>
    </source>
</reference>
<proteinExistence type="predicted"/>
<dbReference type="NCBIfam" id="TIGR03752">
    <property type="entry name" value="conj_TIGR03752"/>
    <property type="match status" value="1"/>
</dbReference>
<gene>
    <name evidence="2" type="ORF">LZG35_20400</name>
</gene>
<dbReference type="EMBL" id="JAJVKT010000036">
    <property type="protein sequence ID" value="MCE7511002.1"/>
    <property type="molecule type" value="Genomic_DNA"/>
</dbReference>
<keyword evidence="3" id="KW-1185">Reference proteome</keyword>